<organism evidence="6 7">
    <name type="scientific">Ameiurus melas</name>
    <name type="common">Black bullhead</name>
    <name type="synonym">Silurus melas</name>
    <dbReference type="NCBI Taxonomy" id="219545"/>
    <lineage>
        <taxon>Eukaryota</taxon>
        <taxon>Metazoa</taxon>
        <taxon>Chordata</taxon>
        <taxon>Craniata</taxon>
        <taxon>Vertebrata</taxon>
        <taxon>Euteleostomi</taxon>
        <taxon>Actinopterygii</taxon>
        <taxon>Neopterygii</taxon>
        <taxon>Teleostei</taxon>
        <taxon>Ostariophysi</taxon>
        <taxon>Siluriformes</taxon>
        <taxon>Ictaluridae</taxon>
        <taxon>Ameiurus</taxon>
    </lineage>
</organism>
<evidence type="ECO:0000259" key="4">
    <source>
        <dbReference type="Pfam" id="PF07888"/>
    </source>
</evidence>
<evidence type="ECO:0000259" key="5">
    <source>
        <dbReference type="Pfam" id="PF17751"/>
    </source>
</evidence>
<comment type="caution">
    <text evidence="6">The sequence shown here is derived from an EMBL/GenBank/DDBJ whole genome shotgun (WGS) entry which is preliminary data.</text>
</comment>
<sequence>MMSSASDAAVSPGGGGGASVMEMSNFAHVIFQNVGKSFLPQAALECHYTLTPFITPHPKDWVGIFKVGWSSARDYYTFLWSPMPENYTEGYYVPRSDGEFYQFCYVTHMGEIRGASTPFQFRAATPTGEELLTVEDDGNSDILVVTTKTGLLERRVEEVQQECRELQKAVCLLTQERDQLKEEQRQHNQERQQRLREEREKAHAGVKQLEQDLLGVTQKAVLKETELDCLRSKLQKVTMEKDHLEVQLKNERDERELYKSHMRSAELENTKLSAELQMLKAVELNREVTISQYQEEIHRLHTERNAHAADTNVIEQLHQVKEQLEATYQRAAMLDSELHEVSGEHERTKAALQRVRQEAEIVRASLAQAQEECRTTQNQLYELKSQSLQKTERAEPISD</sequence>
<evidence type="ECO:0000256" key="1">
    <source>
        <dbReference type="ARBA" id="ARBA00023054"/>
    </source>
</evidence>
<dbReference type="Pfam" id="PF17751">
    <property type="entry name" value="SKICH"/>
    <property type="match status" value="1"/>
</dbReference>
<dbReference type="PANTHER" id="PTHR31915">
    <property type="entry name" value="SKICH DOMAIN-CONTAINING PROTEIN"/>
    <property type="match status" value="1"/>
</dbReference>
<gene>
    <name evidence="6" type="ORF">AMELA_G00211620</name>
</gene>
<protein>
    <recommendedName>
        <fullName evidence="8">SKICH domain-containing protein</fullName>
    </recommendedName>
</protein>
<reference evidence="6 7" key="1">
    <citation type="submission" date="2020-02" db="EMBL/GenBank/DDBJ databases">
        <title>A chromosome-scale genome assembly of the black bullhead catfish (Ameiurus melas).</title>
        <authorList>
            <person name="Wen M."/>
            <person name="Zham M."/>
            <person name="Cabau C."/>
            <person name="Klopp C."/>
            <person name="Donnadieu C."/>
            <person name="Roques C."/>
            <person name="Bouchez O."/>
            <person name="Lampietro C."/>
            <person name="Jouanno E."/>
            <person name="Herpin A."/>
            <person name="Louis A."/>
            <person name="Berthelot C."/>
            <person name="Parey E."/>
            <person name="Roest-Crollius H."/>
            <person name="Braasch I."/>
            <person name="Postlethwait J."/>
            <person name="Robinson-Rechavi M."/>
            <person name="Echchiki A."/>
            <person name="Begum T."/>
            <person name="Montfort J."/>
            <person name="Schartl M."/>
            <person name="Bobe J."/>
            <person name="Guiguen Y."/>
        </authorList>
    </citation>
    <scope>NUCLEOTIDE SEQUENCE [LARGE SCALE GENOMIC DNA]</scope>
    <source>
        <strain evidence="6">M_S1</strain>
        <tissue evidence="6">Blood</tissue>
    </source>
</reference>
<evidence type="ECO:0000313" key="6">
    <source>
        <dbReference type="EMBL" id="KAF4077763.1"/>
    </source>
</evidence>
<feature type="coiled-coil region" evidence="2">
    <location>
        <begin position="314"/>
        <end position="386"/>
    </location>
</feature>
<name>A0A7J6A4V0_AMEME</name>
<proteinExistence type="predicted"/>
<evidence type="ECO:0000256" key="3">
    <source>
        <dbReference type="SAM" id="MobiDB-lite"/>
    </source>
</evidence>
<dbReference type="InterPro" id="IPR051002">
    <property type="entry name" value="UBA_autophagy_assoc_protein"/>
</dbReference>
<dbReference type="InterPro" id="IPR012852">
    <property type="entry name" value="CALCOCO1-like"/>
</dbReference>
<keyword evidence="1 2" id="KW-0175">Coiled coil</keyword>
<keyword evidence="7" id="KW-1185">Reference proteome</keyword>
<evidence type="ECO:0000256" key="2">
    <source>
        <dbReference type="SAM" id="Coils"/>
    </source>
</evidence>
<dbReference type="InterPro" id="IPR041611">
    <property type="entry name" value="SKICH"/>
</dbReference>
<dbReference type="PANTHER" id="PTHR31915:SF7">
    <property type="entry name" value="TAX1-BINDING PROTEIN 1 HOMOLOG A"/>
    <property type="match status" value="1"/>
</dbReference>
<dbReference type="Pfam" id="PF07888">
    <property type="entry name" value="CALCOCO1"/>
    <property type="match status" value="1"/>
</dbReference>
<feature type="region of interest" description="Disordered" evidence="3">
    <location>
        <begin position="180"/>
        <end position="202"/>
    </location>
</feature>
<evidence type="ECO:0000313" key="7">
    <source>
        <dbReference type="Proteomes" id="UP000593565"/>
    </source>
</evidence>
<accession>A0A7J6A4V0</accession>
<dbReference type="Proteomes" id="UP000593565">
    <property type="component" value="Unassembled WGS sequence"/>
</dbReference>
<dbReference type="EMBL" id="JAAGNN010000018">
    <property type="protein sequence ID" value="KAF4077763.1"/>
    <property type="molecule type" value="Genomic_DNA"/>
</dbReference>
<feature type="domain" description="Calcium binding and coiled-coil" evidence="4">
    <location>
        <begin position="179"/>
        <end position="390"/>
    </location>
</feature>
<evidence type="ECO:0008006" key="8">
    <source>
        <dbReference type="Google" id="ProtNLM"/>
    </source>
</evidence>
<dbReference type="Gene3D" id="2.60.40.2840">
    <property type="match status" value="1"/>
</dbReference>
<feature type="domain" description="SKICH" evidence="5">
    <location>
        <begin position="29"/>
        <end position="121"/>
    </location>
</feature>
<dbReference type="AlphaFoldDB" id="A0A7J6A4V0"/>